<dbReference type="KEGG" id="asag:FGM00_06965"/>
<proteinExistence type="predicted"/>
<dbReference type="Proteomes" id="UP000310017">
    <property type="component" value="Chromosome"/>
</dbReference>
<name>A0A5B7SSN0_9FLAO</name>
<dbReference type="OrthoDB" id="1148680at2"/>
<gene>
    <name evidence="2" type="ORF">FGM00_06965</name>
</gene>
<protein>
    <recommendedName>
        <fullName evidence="4">Porin family protein</fullName>
    </recommendedName>
</protein>
<sequence>MKRAILRAATFVAVCLIFTSTHAQVEGSTEIDSVAASTTVQNDSLSNNLAMQTDTAFENNKRWFFGCGFGLNFVGGTSLSLSPNVNYLVSEKVSIGVGLQGNYISIKDVQSTTTIGGNIIAQYTPVRMLTTLLEFSQLNVSTKRETLAGEVKDDFWESALFVGAGLNVSRNISLGVKYNLLYDSDESVYTSPILPFVNVNF</sequence>
<accession>A0A5B7SSN0</accession>
<evidence type="ECO:0008006" key="4">
    <source>
        <dbReference type="Google" id="ProtNLM"/>
    </source>
</evidence>
<organism evidence="2 3">
    <name type="scientific">Aggregatimonas sangjinii</name>
    <dbReference type="NCBI Taxonomy" id="2583587"/>
    <lineage>
        <taxon>Bacteria</taxon>
        <taxon>Pseudomonadati</taxon>
        <taxon>Bacteroidota</taxon>
        <taxon>Flavobacteriia</taxon>
        <taxon>Flavobacteriales</taxon>
        <taxon>Flavobacteriaceae</taxon>
        <taxon>Aggregatimonas</taxon>
    </lineage>
</organism>
<dbReference type="RefSeq" id="WP_138852201.1">
    <property type="nucleotide sequence ID" value="NZ_CP040710.1"/>
</dbReference>
<evidence type="ECO:0000313" key="2">
    <source>
        <dbReference type="EMBL" id="QCW99849.1"/>
    </source>
</evidence>
<feature type="chain" id="PRO_5023018398" description="Porin family protein" evidence="1">
    <location>
        <begin position="24"/>
        <end position="201"/>
    </location>
</feature>
<reference evidence="2 3" key="1">
    <citation type="submission" date="2019-05" db="EMBL/GenBank/DDBJ databases">
        <title>Genome sequencing of F202Z8.</title>
        <authorList>
            <person name="Kwon Y.M."/>
        </authorList>
    </citation>
    <scope>NUCLEOTIDE SEQUENCE [LARGE SCALE GENOMIC DNA]</scope>
    <source>
        <strain evidence="2 3">F202Z8</strain>
    </source>
</reference>
<dbReference type="SUPFAM" id="SSF56935">
    <property type="entry name" value="Porins"/>
    <property type="match status" value="1"/>
</dbReference>
<dbReference type="EMBL" id="CP040710">
    <property type="protein sequence ID" value="QCW99849.1"/>
    <property type="molecule type" value="Genomic_DNA"/>
</dbReference>
<keyword evidence="3" id="KW-1185">Reference proteome</keyword>
<dbReference type="AlphaFoldDB" id="A0A5B7SSN0"/>
<evidence type="ECO:0000313" key="3">
    <source>
        <dbReference type="Proteomes" id="UP000310017"/>
    </source>
</evidence>
<feature type="signal peptide" evidence="1">
    <location>
        <begin position="1"/>
        <end position="23"/>
    </location>
</feature>
<evidence type="ECO:0000256" key="1">
    <source>
        <dbReference type="SAM" id="SignalP"/>
    </source>
</evidence>
<dbReference type="Gene3D" id="2.40.160.60">
    <property type="entry name" value="Outer membrane protein transport protein (OMPP1/FadL/TodX)"/>
    <property type="match status" value="1"/>
</dbReference>
<keyword evidence="1" id="KW-0732">Signal</keyword>